<dbReference type="InterPro" id="IPR013783">
    <property type="entry name" value="Ig-like_fold"/>
</dbReference>
<name>A0A061HX55_CRIGR</name>
<keyword evidence="1" id="KW-1015">Disulfide bond</keyword>
<dbReference type="GO" id="GO:0098632">
    <property type="term" value="F:cell-cell adhesion mediator activity"/>
    <property type="evidence" value="ECO:0007669"/>
    <property type="project" value="TreeGrafter"/>
</dbReference>
<dbReference type="PANTHER" id="PTHR44170">
    <property type="entry name" value="PROTEIN SIDEKICK"/>
    <property type="match status" value="1"/>
</dbReference>
<gene>
    <name evidence="4" type="ORF">H671_7g17424</name>
</gene>
<evidence type="ECO:0000259" key="3">
    <source>
        <dbReference type="PROSITE" id="PS50853"/>
    </source>
</evidence>
<evidence type="ECO:0000313" key="4">
    <source>
        <dbReference type="EMBL" id="ERE69098.1"/>
    </source>
</evidence>
<dbReference type="GO" id="GO:0007411">
    <property type="term" value="P:axon guidance"/>
    <property type="evidence" value="ECO:0007669"/>
    <property type="project" value="TreeGrafter"/>
</dbReference>
<dbReference type="AlphaFoldDB" id="A0A061HX55"/>
<dbReference type="CDD" id="cd00063">
    <property type="entry name" value="FN3"/>
    <property type="match status" value="1"/>
</dbReference>
<dbReference type="Proteomes" id="UP000030759">
    <property type="component" value="Unassembled WGS sequence"/>
</dbReference>
<feature type="region of interest" description="Disordered" evidence="2">
    <location>
        <begin position="74"/>
        <end position="98"/>
    </location>
</feature>
<dbReference type="PROSITE" id="PS50853">
    <property type="entry name" value="FN3"/>
    <property type="match status" value="1"/>
</dbReference>
<feature type="non-terminal residue" evidence="4">
    <location>
        <position position="166"/>
    </location>
</feature>
<dbReference type="PANTHER" id="PTHR44170:SF49">
    <property type="entry name" value="PROTEIN SIDEKICK-1 ISOFORM X1"/>
    <property type="match status" value="1"/>
</dbReference>
<dbReference type="Pfam" id="PF00041">
    <property type="entry name" value="fn3"/>
    <property type="match status" value="1"/>
</dbReference>
<evidence type="ECO:0000256" key="2">
    <source>
        <dbReference type="SAM" id="MobiDB-lite"/>
    </source>
</evidence>
<feature type="compositionally biased region" description="Basic and acidic residues" evidence="2">
    <location>
        <begin position="74"/>
        <end position="87"/>
    </location>
</feature>
<dbReference type="GO" id="GO:0005886">
    <property type="term" value="C:plasma membrane"/>
    <property type="evidence" value="ECO:0007669"/>
    <property type="project" value="TreeGrafter"/>
</dbReference>
<dbReference type="GO" id="GO:0030424">
    <property type="term" value="C:axon"/>
    <property type="evidence" value="ECO:0007669"/>
    <property type="project" value="TreeGrafter"/>
</dbReference>
<dbReference type="Gene3D" id="2.60.40.10">
    <property type="entry name" value="Immunoglobulins"/>
    <property type="match status" value="2"/>
</dbReference>
<organism evidence="4 5">
    <name type="scientific">Cricetulus griseus</name>
    <name type="common">Chinese hamster</name>
    <name type="synonym">Cricetulus barabensis griseus</name>
    <dbReference type="NCBI Taxonomy" id="10029"/>
    <lineage>
        <taxon>Eukaryota</taxon>
        <taxon>Metazoa</taxon>
        <taxon>Chordata</taxon>
        <taxon>Craniata</taxon>
        <taxon>Vertebrata</taxon>
        <taxon>Euteleostomi</taxon>
        <taxon>Mammalia</taxon>
        <taxon>Eutheria</taxon>
        <taxon>Euarchontoglires</taxon>
        <taxon>Glires</taxon>
        <taxon>Rodentia</taxon>
        <taxon>Myomorpha</taxon>
        <taxon>Muroidea</taxon>
        <taxon>Cricetidae</taxon>
        <taxon>Cricetinae</taxon>
        <taxon>Cricetulus</taxon>
    </lineage>
</organism>
<protein>
    <submittedName>
        <fullName evidence="4">Protein sidekick-2 isoform 1</fullName>
    </submittedName>
</protein>
<reference evidence="5" key="1">
    <citation type="journal article" date="2013" name="Nat. Biotechnol.">
        <title>Chinese hamster genome sequenced from sorted chromosomes.</title>
        <authorList>
            <person name="Brinkrolf K."/>
            <person name="Rupp O."/>
            <person name="Laux H."/>
            <person name="Kollin F."/>
            <person name="Ernst W."/>
            <person name="Linke B."/>
            <person name="Kofler R."/>
            <person name="Romand S."/>
            <person name="Hesse F."/>
            <person name="Budach W.E."/>
            <person name="Galosy S."/>
            <person name="Muller D."/>
            <person name="Noll T."/>
            <person name="Wienberg J."/>
            <person name="Jostock T."/>
            <person name="Leonard M."/>
            <person name="Grillari J."/>
            <person name="Tauch A."/>
            <person name="Goesmann A."/>
            <person name="Helk B."/>
            <person name="Mott J.E."/>
            <person name="Puhler A."/>
            <person name="Borth N."/>
        </authorList>
    </citation>
    <scope>NUCLEOTIDE SEQUENCE [LARGE SCALE GENOMIC DNA]</scope>
    <source>
        <strain evidence="5">17A/GY</strain>
    </source>
</reference>
<accession>A0A061HX55</accession>
<sequence>MEYNGNPESVGYKIKYSRSDGHGKTLSHVVQDRVEREYTIEDLEEWTEYRVQVQAFNAIGSGPWSQAVMGRTRESGYMRDRSGEQAHPESGGTLGLPWAFKRQDPRARLKPFTSYKFRVKATNDIGDSEFSEESESLTTLQAAPDEAPTILSVTPHTTTSVLIRWQ</sequence>
<dbReference type="InterPro" id="IPR036116">
    <property type="entry name" value="FN3_sf"/>
</dbReference>
<evidence type="ECO:0000313" key="5">
    <source>
        <dbReference type="Proteomes" id="UP000030759"/>
    </source>
</evidence>
<dbReference type="InterPro" id="IPR003961">
    <property type="entry name" value="FN3_dom"/>
</dbReference>
<dbReference type="FunFam" id="2.60.40.10:FF:000360">
    <property type="entry name" value="Sidekick cell adhesion molecule 2"/>
    <property type="match status" value="1"/>
</dbReference>
<evidence type="ECO:0000256" key="1">
    <source>
        <dbReference type="ARBA" id="ARBA00023157"/>
    </source>
</evidence>
<dbReference type="GO" id="GO:0007420">
    <property type="term" value="P:brain development"/>
    <property type="evidence" value="ECO:0007669"/>
    <property type="project" value="TreeGrafter"/>
</dbReference>
<dbReference type="EMBL" id="KE681681">
    <property type="protein sequence ID" value="ERE69098.1"/>
    <property type="molecule type" value="Genomic_DNA"/>
</dbReference>
<proteinExistence type="predicted"/>
<feature type="domain" description="Fibronectin type-III" evidence="3">
    <location>
        <begin position="1"/>
        <end position="75"/>
    </location>
</feature>
<dbReference type="SUPFAM" id="SSF49265">
    <property type="entry name" value="Fibronectin type III"/>
    <property type="match status" value="2"/>
</dbReference>